<proteinExistence type="predicted"/>
<keyword evidence="6" id="KW-1185">Reference proteome</keyword>
<dbReference type="Gene3D" id="3.40.50.300">
    <property type="entry name" value="P-loop containing nucleotide triphosphate hydrolases"/>
    <property type="match status" value="1"/>
</dbReference>
<dbReference type="PROSITE" id="PS50893">
    <property type="entry name" value="ABC_TRANSPORTER_2"/>
    <property type="match status" value="1"/>
</dbReference>
<dbReference type="Pfam" id="PF00005">
    <property type="entry name" value="ABC_tran"/>
    <property type="match status" value="1"/>
</dbReference>
<dbReference type="InterPro" id="IPR027417">
    <property type="entry name" value="P-loop_NTPase"/>
</dbReference>
<dbReference type="EMBL" id="NHSD01000236">
    <property type="protein sequence ID" value="MBK5927345.1"/>
    <property type="molecule type" value="Genomic_DNA"/>
</dbReference>
<organism evidence="5 6">
    <name type="scientific">Rhodobaculum claviforme</name>
    <dbReference type="NCBI Taxonomy" id="1549854"/>
    <lineage>
        <taxon>Bacteria</taxon>
        <taxon>Pseudomonadati</taxon>
        <taxon>Pseudomonadota</taxon>
        <taxon>Alphaproteobacteria</taxon>
        <taxon>Rhodobacterales</taxon>
        <taxon>Paracoccaceae</taxon>
        <taxon>Rhodobaculum</taxon>
    </lineage>
</organism>
<dbReference type="InterPro" id="IPR003593">
    <property type="entry name" value="AAA+_ATPase"/>
</dbReference>
<dbReference type="SMART" id="SM00382">
    <property type="entry name" value="AAA"/>
    <property type="match status" value="1"/>
</dbReference>
<dbReference type="GO" id="GO:0005524">
    <property type="term" value="F:ATP binding"/>
    <property type="evidence" value="ECO:0007669"/>
    <property type="project" value="UniProtKB-KW"/>
</dbReference>
<accession>A0A934WHN0</accession>
<comment type="caution">
    <text evidence="5">The sequence shown here is derived from an EMBL/GenBank/DDBJ whole genome shotgun (WGS) entry which is preliminary data.</text>
</comment>
<reference evidence="5" key="2">
    <citation type="journal article" date="2020" name="Microorganisms">
        <title>Osmotic Adaptation and Compatible Solute Biosynthesis of Phototrophic Bacteria as Revealed from Genome Analyses.</title>
        <authorList>
            <person name="Imhoff J.F."/>
            <person name="Rahn T."/>
            <person name="Kunzel S."/>
            <person name="Keller A."/>
            <person name="Neulinger S.C."/>
        </authorList>
    </citation>
    <scope>NUCLEOTIDE SEQUENCE</scope>
    <source>
        <strain evidence="5">LMG 28126</strain>
    </source>
</reference>
<name>A0A934WHN0_9RHOB</name>
<keyword evidence="2" id="KW-0547">Nucleotide-binding</keyword>
<dbReference type="Proteomes" id="UP000706333">
    <property type="component" value="Unassembled WGS sequence"/>
</dbReference>
<evidence type="ECO:0000256" key="1">
    <source>
        <dbReference type="ARBA" id="ARBA00022448"/>
    </source>
</evidence>
<dbReference type="PROSITE" id="PS00211">
    <property type="entry name" value="ABC_TRANSPORTER_1"/>
    <property type="match status" value="1"/>
</dbReference>
<dbReference type="PANTHER" id="PTHR42711">
    <property type="entry name" value="ABC TRANSPORTER ATP-BINDING PROTEIN"/>
    <property type="match status" value="1"/>
</dbReference>
<keyword evidence="1" id="KW-0813">Transport</keyword>
<evidence type="ECO:0000313" key="6">
    <source>
        <dbReference type="Proteomes" id="UP000706333"/>
    </source>
</evidence>
<sequence>MATARTQGAIEIEGLRKVYGGSGGTPAKEALSGVDLDVPAGSIFGLLGPNGAGKSTLINILAGLVTKSAGRVRIWGFDQDVNPRQSRAAIGVMPQETNIDPFFTPRAALEVQAGLYGVPKSRRRTDEILSLIGLEDKAEAYARTLSGGMKRRLLLGKALVHAPQVLVLDEPTAGVDLELRQMLWVNVRRLNEQGMTIILTTHYLEEAQEMCDEIAIIDRGRVVARDTTSALVGRMDTKTLVITPDGPVPDDLSLPEGVSVTRRPSGTLALGYSRSRVAPGAVLAALAAAGVGIRDLATEEPDLEDVFLSLTGSAVA</sequence>
<feature type="domain" description="ABC transporter" evidence="4">
    <location>
        <begin position="10"/>
        <end position="244"/>
    </location>
</feature>
<evidence type="ECO:0000256" key="3">
    <source>
        <dbReference type="ARBA" id="ARBA00022840"/>
    </source>
</evidence>
<dbReference type="InterPro" id="IPR017871">
    <property type="entry name" value="ABC_transporter-like_CS"/>
</dbReference>
<protein>
    <submittedName>
        <fullName evidence="5">Multidrug ABC transporter ATP-binding protein</fullName>
    </submittedName>
</protein>
<gene>
    <name evidence="5" type="ORF">CCR87_08400</name>
</gene>
<dbReference type="InterPro" id="IPR050763">
    <property type="entry name" value="ABC_transporter_ATP-binding"/>
</dbReference>
<dbReference type="AlphaFoldDB" id="A0A934WHN0"/>
<dbReference type="RefSeq" id="WP_201157107.1">
    <property type="nucleotide sequence ID" value="NZ_NHSD01000236.1"/>
</dbReference>
<reference evidence="5" key="1">
    <citation type="submission" date="2017-05" db="EMBL/GenBank/DDBJ databases">
        <authorList>
            <person name="Imhoff J.F."/>
            <person name="Rahn T."/>
            <person name="Kuenzel S."/>
            <person name="Neulinger S.C."/>
        </authorList>
    </citation>
    <scope>NUCLEOTIDE SEQUENCE</scope>
    <source>
        <strain evidence="5">LMG 28126</strain>
    </source>
</reference>
<evidence type="ECO:0000259" key="4">
    <source>
        <dbReference type="PROSITE" id="PS50893"/>
    </source>
</evidence>
<evidence type="ECO:0000256" key="2">
    <source>
        <dbReference type="ARBA" id="ARBA00022741"/>
    </source>
</evidence>
<dbReference type="PANTHER" id="PTHR42711:SF15">
    <property type="entry name" value="ABC-TYPE MULTIDRUG TRANSPORT SYSTEM, ATPASE COMPONENT"/>
    <property type="match status" value="1"/>
</dbReference>
<evidence type="ECO:0000313" key="5">
    <source>
        <dbReference type="EMBL" id="MBK5927345.1"/>
    </source>
</evidence>
<dbReference type="InterPro" id="IPR003439">
    <property type="entry name" value="ABC_transporter-like_ATP-bd"/>
</dbReference>
<keyword evidence="3 5" id="KW-0067">ATP-binding</keyword>
<dbReference type="SUPFAM" id="SSF52540">
    <property type="entry name" value="P-loop containing nucleoside triphosphate hydrolases"/>
    <property type="match status" value="1"/>
</dbReference>
<dbReference type="GO" id="GO:0016887">
    <property type="term" value="F:ATP hydrolysis activity"/>
    <property type="evidence" value="ECO:0007669"/>
    <property type="project" value="InterPro"/>
</dbReference>